<organism evidence="1 2">
    <name type="scientific">Elsinoe batatas</name>
    <dbReference type="NCBI Taxonomy" id="2601811"/>
    <lineage>
        <taxon>Eukaryota</taxon>
        <taxon>Fungi</taxon>
        <taxon>Dikarya</taxon>
        <taxon>Ascomycota</taxon>
        <taxon>Pezizomycotina</taxon>
        <taxon>Dothideomycetes</taxon>
        <taxon>Dothideomycetidae</taxon>
        <taxon>Myriangiales</taxon>
        <taxon>Elsinoaceae</taxon>
        <taxon>Elsinoe</taxon>
    </lineage>
</organism>
<dbReference type="Proteomes" id="UP000809789">
    <property type="component" value="Unassembled WGS sequence"/>
</dbReference>
<dbReference type="EMBL" id="JAESVG020000003">
    <property type="protein sequence ID" value="KAG8628880.1"/>
    <property type="molecule type" value="Genomic_DNA"/>
</dbReference>
<proteinExistence type="predicted"/>
<comment type="caution">
    <text evidence="1">The sequence shown here is derived from an EMBL/GenBank/DDBJ whole genome shotgun (WGS) entry which is preliminary data.</text>
</comment>
<reference evidence="1" key="1">
    <citation type="submission" date="2021-07" db="EMBL/GenBank/DDBJ databases">
        <title>Elsinoe batatas strain:CRI-CJ2 Genome sequencing and assembly.</title>
        <authorList>
            <person name="Huang L."/>
        </authorList>
    </citation>
    <scope>NUCLEOTIDE SEQUENCE</scope>
    <source>
        <strain evidence="1">CRI-CJ2</strain>
    </source>
</reference>
<sequence length="127" mass="14948">MREWEHLLPIPTQLRLLERQLAIKDYVRQMLHRVLKTKEDCRCRSYVTADDMLGLLEALDEPRMDHVIDKIRGHILNIDNKKHVRCSHHEKTRPFHSNVQDNLERGKLEALRGLSPQSKGLQGLNLE</sequence>
<protein>
    <submittedName>
        <fullName evidence="1">Uncharacterized protein</fullName>
    </submittedName>
</protein>
<keyword evidence="2" id="KW-1185">Reference proteome</keyword>
<evidence type="ECO:0000313" key="2">
    <source>
        <dbReference type="Proteomes" id="UP000809789"/>
    </source>
</evidence>
<dbReference type="AlphaFoldDB" id="A0A8K0L4Q8"/>
<accession>A0A8K0L4Q8</accession>
<name>A0A8K0L4Q8_9PEZI</name>
<evidence type="ECO:0000313" key="1">
    <source>
        <dbReference type="EMBL" id="KAG8628880.1"/>
    </source>
</evidence>
<gene>
    <name evidence="1" type="ORF">KVT40_002745</name>
</gene>